<dbReference type="Proteomes" id="UP000247978">
    <property type="component" value="Unassembled WGS sequence"/>
</dbReference>
<dbReference type="OrthoDB" id="9799936at2"/>
<dbReference type="EMBL" id="QJJQ01000007">
    <property type="protein sequence ID" value="PXW86676.1"/>
    <property type="molecule type" value="Genomic_DNA"/>
</dbReference>
<dbReference type="SUPFAM" id="SSF51182">
    <property type="entry name" value="RmlC-like cupins"/>
    <property type="match status" value="1"/>
</dbReference>
<dbReference type="GO" id="GO:0102482">
    <property type="term" value="F:5-deoxy-D-glucuronate isomerase activity"/>
    <property type="evidence" value="ECO:0007669"/>
    <property type="project" value="UniProtKB-EC"/>
</dbReference>
<reference evidence="3 4" key="1">
    <citation type="submission" date="2018-05" db="EMBL/GenBank/DDBJ databases">
        <title>Genomic Encyclopedia of Type Strains, Phase IV (KMG-IV): sequencing the most valuable type-strain genomes for metagenomic binning, comparative biology and taxonomic classification.</title>
        <authorList>
            <person name="Goeker M."/>
        </authorList>
    </citation>
    <scope>NUCLEOTIDE SEQUENCE [LARGE SCALE GENOMIC DNA]</scope>
    <source>
        <strain evidence="3 4">DSM 28556</strain>
    </source>
</reference>
<dbReference type="GO" id="GO:0019310">
    <property type="term" value="P:inositol catabolic process"/>
    <property type="evidence" value="ECO:0007669"/>
    <property type="project" value="UniProtKB-UniRule"/>
</dbReference>
<evidence type="ECO:0000256" key="2">
    <source>
        <dbReference type="NCBIfam" id="TIGR04378"/>
    </source>
</evidence>
<keyword evidence="4" id="KW-1185">Reference proteome</keyword>
<accession>A0A2V3VYH4</accession>
<name>A0A2V3VYH4_9BACI</name>
<dbReference type="Gene3D" id="2.60.120.10">
    <property type="entry name" value="Jelly Rolls"/>
    <property type="match status" value="2"/>
</dbReference>
<dbReference type="InterPro" id="IPR021120">
    <property type="entry name" value="KduI/IolB_isomerase"/>
</dbReference>
<gene>
    <name evidence="3" type="ORF">DFR56_107198</name>
</gene>
<dbReference type="AlphaFoldDB" id="A0A2V3VYH4"/>
<dbReference type="PANTHER" id="PTHR39193">
    <property type="entry name" value="5-DEOXY-GLUCURONATE ISOMERASE"/>
    <property type="match status" value="1"/>
</dbReference>
<organism evidence="3 4">
    <name type="scientific">Pseudogracilibacillus auburnensis</name>
    <dbReference type="NCBI Taxonomy" id="1494959"/>
    <lineage>
        <taxon>Bacteria</taxon>
        <taxon>Bacillati</taxon>
        <taxon>Bacillota</taxon>
        <taxon>Bacilli</taxon>
        <taxon>Bacillales</taxon>
        <taxon>Bacillaceae</taxon>
        <taxon>Pseudogracilibacillus</taxon>
    </lineage>
</organism>
<dbReference type="GO" id="GO:0008880">
    <property type="term" value="F:glucuronate isomerase activity"/>
    <property type="evidence" value="ECO:0007669"/>
    <property type="project" value="InterPro"/>
</dbReference>
<dbReference type="InterPro" id="IPR011051">
    <property type="entry name" value="RmlC_Cupin_sf"/>
</dbReference>
<dbReference type="EC" id="5.3.1.30" evidence="2"/>
<dbReference type="RefSeq" id="WP_110395570.1">
    <property type="nucleotide sequence ID" value="NZ_JBHUHB010000001.1"/>
</dbReference>
<comment type="caution">
    <text evidence="3">The sequence shown here is derived from an EMBL/GenBank/DDBJ whole genome shotgun (WGS) entry which is preliminary data.</text>
</comment>
<evidence type="ECO:0000256" key="1">
    <source>
        <dbReference type="ARBA" id="ARBA00023235"/>
    </source>
</evidence>
<protein>
    <recommendedName>
        <fullName evidence="2">5-deoxy-glucuronate isomerase</fullName>
        <ecNumber evidence="2">5.3.1.30</ecNumber>
    </recommendedName>
</protein>
<evidence type="ECO:0000313" key="4">
    <source>
        <dbReference type="Proteomes" id="UP000247978"/>
    </source>
</evidence>
<dbReference type="InterPro" id="IPR014710">
    <property type="entry name" value="RmlC-like_jellyroll"/>
</dbReference>
<sequence>MSKLLIKPKETPDQDGNVLRITPESAEWDYVGFEVYQLKKDETFIKPTGNKEMAVVLLSGRANAKTKHKSWDNIGERMSVFDETPAYTVYAPNDDEVRLEALTDLEIAVCTAPGKGTYEARLVRPEDVDVAKRGSGRMEREIHGIIPEEKPADSLFVIEVFTPAGNWSSYPPHKHDQDNYPDETYLEETYYHKINPADGGFAVQRVYTDDRELDETIIVNDGCSVLVPKGHHPCSAPPGYELYYLNVMAGPIRKWRFTNDKDHEWLAK</sequence>
<evidence type="ECO:0000313" key="3">
    <source>
        <dbReference type="EMBL" id="PXW86676.1"/>
    </source>
</evidence>
<keyword evidence="1 3" id="KW-0413">Isomerase</keyword>
<dbReference type="PANTHER" id="PTHR39193:SF1">
    <property type="entry name" value="5-DEOXY-GLUCURONATE ISOMERASE"/>
    <property type="match status" value="1"/>
</dbReference>
<dbReference type="Pfam" id="PF04962">
    <property type="entry name" value="KduI"/>
    <property type="match status" value="1"/>
</dbReference>
<dbReference type="NCBIfam" id="TIGR04378">
    <property type="entry name" value="myo_inos_iolB"/>
    <property type="match status" value="1"/>
</dbReference>
<dbReference type="InterPro" id="IPR024203">
    <property type="entry name" value="Deoxy-glucuronate_isom_IolB"/>
</dbReference>
<proteinExistence type="predicted"/>
<dbReference type="PIRSF" id="PIRSF036628">
    <property type="entry name" value="IolB"/>
    <property type="match status" value="1"/>
</dbReference>